<evidence type="ECO:0000313" key="2">
    <source>
        <dbReference type="EMBL" id="MQS14941.1"/>
    </source>
</evidence>
<organism evidence="2 3">
    <name type="scientific">Streptomyces kaniharaensis</name>
    <dbReference type="NCBI Taxonomy" id="212423"/>
    <lineage>
        <taxon>Bacteria</taxon>
        <taxon>Bacillati</taxon>
        <taxon>Actinomycetota</taxon>
        <taxon>Actinomycetes</taxon>
        <taxon>Kitasatosporales</taxon>
        <taxon>Streptomycetaceae</taxon>
        <taxon>Streptomyces</taxon>
    </lineage>
</organism>
<protein>
    <submittedName>
        <fullName evidence="2">Uncharacterized protein</fullName>
    </submittedName>
</protein>
<name>A0A6N7KU30_9ACTN</name>
<dbReference type="Proteomes" id="UP000450000">
    <property type="component" value="Unassembled WGS sequence"/>
</dbReference>
<dbReference type="AlphaFoldDB" id="A0A6N7KU30"/>
<keyword evidence="1" id="KW-0812">Transmembrane</keyword>
<dbReference type="EMBL" id="WBOF01000001">
    <property type="protein sequence ID" value="MQS14941.1"/>
    <property type="molecule type" value="Genomic_DNA"/>
</dbReference>
<dbReference type="RefSeq" id="WP_153464208.1">
    <property type="nucleotide sequence ID" value="NZ_WBOF01000001.1"/>
</dbReference>
<proteinExistence type="predicted"/>
<feature type="transmembrane region" description="Helical" evidence="1">
    <location>
        <begin position="164"/>
        <end position="197"/>
    </location>
</feature>
<keyword evidence="1" id="KW-1133">Transmembrane helix</keyword>
<evidence type="ECO:0000313" key="3">
    <source>
        <dbReference type="Proteomes" id="UP000450000"/>
    </source>
</evidence>
<keyword evidence="1" id="KW-0472">Membrane</keyword>
<feature type="transmembrane region" description="Helical" evidence="1">
    <location>
        <begin position="53"/>
        <end position="71"/>
    </location>
</feature>
<sequence>MEDAVDAGPAIVEPPGRAVGYAFGKPALTALLAQPVLAVGLHAYWSGPQVLEITGPVLGIPVLLVLSVRLMRPLGRSRLRAETWWLAQAAARYVACCVTPLLVPLLVGMATTQACRIGAGCYELDTRGYAVFISALTFGVTCPALALLLLLAPHALRGRRVRTLFALITNAPSALLLLAGFGPAFLIICAQLIYAYALLPVAPRPARAR</sequence>
<comment type="caution">
    <text evidence="2">The sequence shown here is derived from an EMBL/GenBank/DDBJ whole genome shotgun (WGS) entry which is preliminary data.</text>
</comment>
<reference evidence="2 3" key="1">
    <citation type="submission" date="2019-09" db="EMBL/GenBank/DDBJ databases">
        <title>Genome Sequences of Streptomyces kaniharaensis ATCC 21070.</title>
        <authorList>
            <person name="Zhu W."/>
            <person name="De Crecy-Lagard V."/>
            <person name="Richards N.G."/>
        </authorList>
    </citation>
    <scope>NUCLEOTIDE SEQUENCE [LARGE SCALE GENOMIC DNA]</scope>
    <source>
        <strain evidence="2 3">SF-557</strain>
    </source>
</reference>
<feature type="transmembrane region" description="Helical" evidence="1">
    <location>
        <begin position="129"/>
        <end position="152"/>
    </location>
</feature>
<feature type="transmembrane region" description="Helical" evidence="1">
    <location>
        <begin position="83"/>
        <end position="109"/>
    </location>
</feature>
<accession>A0A6N7KU30</accession>
<keyword evidence="3" id="KW-1185">Reference proteome</keyword>
<evidence type="ECO:0000256" key="1">
    <source>
        <dbReference type="SAM" id="Phobius"/>
    </source>
</evidence>
<gene>
    <name evidence="2" type="ORF">F7Q99_22425</name>
</gene>